<dbReference type="InterPro" id="IPR039013">
    <property type="entry name" value="YgiF"/>
</dbReference>
<dbReference type="InterPro" id="IPR023577">
    <property type="entry name" value="CYTH_domain"/>
</dbReference>
<dbReference type="RefSeq" id="WP_244768827.1">
    <property type="nucleotide sequence ID" value="NZ_BSOP01000030.1"/>
</dbReference>
<dbReference type="CDD" id="cd07756">
    <property type="entry name" value="CYTH-like_Pase_CHAD"/>
    <property type="match status" value="1"/>
</dbReference>
<proteinExistence type="predicted"/>
<comment type="caution">
    <text evidence="3">The sequence shown here is derived from an EMBL/GenBank/DDBJ whole genome shotgun (WGS) entry which is preliminary data.</text>
</comment>
<protein>
    <submittedName>
        <fullName evidence="3">Inorganic triphosphatase</fullName>
    </submittedName>
</protein>
<dbReference type="PROSITE" id="PS51708">
    <property type="entry name" value="CHAD"/>
    <property type="match status" value="1"/>
</dbReference>
<evidence type="ECO:0000313" key="3">
    <source>
        <dbReference type="EMBL" id="GLR52312.1"/>
    </source>
</evidence>
<dbReference type="PANTHER" id="PTHR39569:SF1">
    <property type="entry name" value="INORGANIC TRIPHOSPHATASE"/>
    <property type="match status" value="1"/>
</dbReference>
<dbReference type="Pfam" id="PF05235">
    <property type="entry name" value="CHAD"/>
    <property type="match status" value="1"/>
</dbReference>
<dbReference type="Proteomes" id="UP001156702">
    <property type="component" value="Unassembled WGS sequence"/>
</dbReference>
<keyword evidence="4" id="KW-1185">Reference proteome</keyword>
<feature type="domain" description="CHAD" evidence="2">
    <location>
        <begin position="210"/>
        <end position="482"/>
    </location>
</feature>
<dbReference type="InterPro" id="IPR033469">
    <property type="entry name" value="CYTH-like_dom_sf"/>
</dbReference>
<dbReference type="Gene3D" id="1.40.20.10">
    <property type="entry name" value="CHAD domain"/>
    <property type="match status" value="1"/>
</dbReference>
<organism evidence="3 4">
    <name type="scientific">Shinella yambaruensis</name>
    <dbReference type="NCBI Taxonomy" id="415996"/>
    <lineage>
        <taxon>Bacteria</taxon>
        <taxon>Pseudomonadati</taxon>
        <taxon>Pseudomonadota</taxon>
        <taxon>Alphaproteobacteria</taxon>
        <taxon>Hyphomicrobiales</taxon>
        <taxon>Rhizobiaceae</taxon>
        <taxon>Shinella</taxon>
    </lineage>
</organism>
<dbReference type="Gene3D" id="2.40.320.10">
    <property type="entry name" value="Hypothetical Protein Pfu-838710-001"/>
    <property type="match status" value="1"/>
</dbReference>
<accession>A0ABQ5ZNQ2</accession>
<sequence>MASEIELKLDLTPEAAQALLSSGLLPAEPAVSDLRAIYFDTPEEELHAAGFSLRIRRTGDQRIQTVKAAGESAASLFVRPEWEQSVESDVPVLDDTTPLKALLGERARALRPVFEVAVTRMTWLVSWREAQIELVLDRGEIVAGDRRTPVCEIELELKSGDPAALFSYARGIAAEAPLRPGVLSKAERGYRLLGPAFSSAPAEPVLLSQDMDVERAFRVVAGACLRQFRLNEMLFGRGDVEVVHQARVALRRLRSALAAFAPVVADDALGHLKDELRWLAGVLGAVRDLDVLIPGQRDAAARAALEQARREAFERATDALASPRAQALMLDLSEWLACGDWHHRPSLAEMRAMPLRDFAIAALDRLRRKVKRQGRDLADLDDEARHRMRKDAKKLRYAAEFFASLFQGRKQRRRYGDFIEALKTLQDALGVLNDRANTSRHLAEAGLFPEEMPQKKGADEAEILKVAVEAHDAFCDARRFWR</sequence>
<dbReference type="SUPFAM" id="SSF55154">
    <property type="entry name" value="CYTH-like phosphatases"/>
    <property type="match status" value="1"/>
</dbReference>
<dbReference type="PROSITE" id="PS51707">
    <property type="entry name" value="CYTH"/>
    <property type="match status" value="1"/>
</dbReference>
<gene>
    <name evidence="3" type="ORF">GCM10007923_35260</name>
</gene>
<evidence type="ECO:0000259" key="1">
    <source>
        <dbReference type="PROSITE" id="PS51707"/>
    </source>
</evidence>
<dbReference type="InterPro" id="IPR038186">
    <property type="entry name" value="CHAD_dom_sf"/>
</dbReference>
<evidence type="ECO:0000313" key="4">
    <source>
        <dbReference type="Proteomes" id="UP001156702"/>
    </source>
</evidence>
<dbReference type="EMBL" id="BSOP01000030">
    <property type="protein sequence ID" value="GLR52312.1"/>
    <property type="molecule type" value="Genomic_DNA"/>
</dbReference>
<dbReference type="InterPro" id="IPR007899">
    <property type="entry name" value="CHAD_dom"/>
</dbReference>
<dbReference type="PANTHER" id="PTHR39569">
    <property type="entry name" value="INORGANIC TRIPHOSPHATASE"/>
    <property type="match status" value="1"/>
</dbReference>
<name>A0ABQ5ZNQ2_9HYPH</name>
<dbReference type="SMART" id="SM00880">
    <property type="entry name" value="CHAD"/>
    <property type="match status" value="1"/>
</dbReference>
<reference evidence="4" key="1">
    <citation type="journal article" date="2019" name="Int. J. Syst. Evol. Microbiol.">
        <title>The Global Catalogue of Microorganisms (GCM) 10K type strain sequencing project: providing services to taxonomists for standard genome sequencing and annotation.</title>
        <authorList>
            <consortium name="The Broad Institute Genomics Platform"/>
            <consortium name="The Broad Institute Genome Sequencing Center for Infectious Disease"/>
            <person name="Wu L."/>
            <person name="Ma J."/>
        </authorList>
    </citation>
    <scope>NUCLEOTIDE SEQUENCE [LARGE SCALE GENOMIC DNA]</scope>
    <source>
        <strain evidence="4">NBRC 102122</strain>
    </source>
</reference>
<evidence type="ECO:0000259" key="2">
    <source>
        <dbReference type="PROSITE" id="PS51708"/>
    </source>
</evidence>
<feature type="domain" description="CYTH" evidence="1">
    <location>
        <begin position="2"/>
        <end position="196"/>
    </location>
</feature>
<dbReference type="SMART" id="SM01118">
    <property type="entry name" value="CYTH"/>
    <property type="match status" value="1"/>
</dbReference>
<dbReference type="Pfam" id="PF01928">
    <property type="entry name" value="CYTH"/>
    <property type="match status" value="1"/>
</dbReference>